<organism evidence="3 4">
    <name type="scientific">Streptomyces daqingensis</name>
    <dbReference type="NCBI Taxonomy" id="1472640"/>
    <lineage>
        <taxon>Bacteria</taxon>
        <taxon>Bacillati</taxon>
        <taxon>Actinomycetota</taxon>
        <taxon>Actinomycetes</taxon>
        <taxon>Kitasatosporales</taxon>
        <taxon>Streptomycetaceae</taxon>
        <taxon>Streptomyces</taxon>
    </lineage>
</organism>
<dbReference type="InterPro" id="IPR052729">
    <property type="entry name" value="Acyl/Acetyltrans_Enzymes"/>
</dbReference>
<evidence type="ECO:0000256" key="1">
    <source>
        <dbReference type="SAM" id="MobiDB-lite"/>
    </source>
</evidence>
<feature type="region of interest" description="Disordered" evidence="1">
    <location>
        <begin position="1"/>
        <end position="21"/>
    </location>
</feature>
<comment type="caution">
    <text evidence="3">The sequence shown here is derived from an EMBL/GenBank/DDBJ whole genome shotgun (WGS) entry which is preliminary data.</text>
</comment>
<reference evidence="4" key="1">
    <citation type="journal article" date="2019" name="Int. J. Syst. Evol. Microbiol.">
        <title>The Global Catalogue of Microorganisms (GCM) 10K type strain sequencing project: providing services to taxonomists for standard genome sequencing and annotation.</title>
        <authorList>
            <consortium name="The Broad Institute Genomics Platform"/>
            <consortium name="The Broad Institute Genome Sequencing Center for Infectious Disease"/>
            <person name="Wu L."/>
            <person name="Ma J."/>
        </authorList>
    </citation>
    <scope>NUCLEOTIDE SEQUENCE [LARGE SCALE GENOMIC DNA]</scope>
    <source>
        <strain evidence="4">CGMCC 4.7178</strain>
    </source>
</reference>
<accession>A0ABQ2M1B5</accession>
<dbReference type="Proteomes" id="UP000631535">
    <property type="component" value="Unassembled WGS sequence"/>
</dbReference>
<dbReference type="PROSITE" id="PS51186">
    <property type="entry name" value="GNAT"/>
    <property type="match status" value="2"/>
</dbReference>
<gene>
    <name evidence="3" type="ORF">GCM10012287_14200</name>
</gene>
<evidence type="ECO:0000313" key="3">
    <source>
        <dbReference type="EMBL" id="GGO45681.1"/>
    </source>
</evidence>
<evidence type="ECO:0000259" key="2">
    <source>
        <dbReference type="PROSITE" id="PS51186"/>
    </source>
</evidence>
<dbReference type="RefSeq" id="WP_189036176.1">
    <property type="nucleotide sequence ID" value="NZ_BMMP01000003.1"/>
</dbReference>
<dbReference type="InterPro" id="IPR041496">
    <property type="entry name" value="YitH/HolE_GNAT"/>
</dbReference>
<feature type="domain" description="N-acetyltransferase" evidence="2">
    <location>
        <begin position="158"/>
        <end position="290"/>
    </location>
</feature>
<dbReference type="PANTHER" id="PTHR47237">
    <property type="entry name" value="SLL0310 PROTEIN"/>
    <property type="match status" value="1"/>
</dbReference>
<dbReference type="Pfam" id="PF18014">
    <property type="entry name" value="Acetyltransf_18"/>
    <property type="match status" value="1"/>
</dbReference>
<dbReference type="PANTHER" id="PTHR47237:SF1">
    <property type="entry name" value="SLL0310 PROTEIN"/>
    <property type="match status" value="1"/>
</dbReference>
<dbReference type="Pfam" id="PF00583">
    <property type="entry name" value="Acetyltransf_1"/>
    <property type="match status" value="1"/>
</dbReference>
<dbReference type="SUPFAM" id="SSF55729">
    <property type="entry name" value="Acyl-CoA N-acyltransferases (Nat)"/>
    <property type="match status" value="1"/>
</dbReference>
<dbReference type="Gene3D" id="3.40.630.30">
    <property type="match status" value="1"/>
</dbReference>
<dbReference type="Gene3D" id="3.40.630.90">
    <property type="match status" value="1"/>
</dbReference>
<evidence type="ECO:0000313" key="4">
    <source>
        <dbReference type="Proteomes" id="UP000631535"/>
    </source>
</evidence>
<sequence>MTPLSDDAPLQPSPGEPPAAAAGLVLGRASSEEWLQVEEWAAEEEWNPGFGDTVCFHPTDPAGFFLGRLEGKPATAVSVVNYSDDFAFLGYYLVDPAHRGKGLGMATWNEAVPHADGRTIGLDAVPAQEETYRRSGFVPAYRTGRYSGRPTTSGTPSPDVTAVTDAHFDAVAEYDRRCFPAERRAFLERWLTAEGHSAYVFLRAGEVAGYGVVRKARSGSRIGPLFADDRRTAEALFDALTAHTGQDEEVHVDVPETHEAAVALAVSRGLQPGSHTVRMYAGPPPPVDAERVFGVTSLELG</sequence>
<dbReference type="InterPro" id="IPR016181">
    <property type="entry name" value="Acyl_CoA_acyltransferase"/>
</dbReference>
<protein>
    <submittedName>
        <fullName evidence="3">N-acetyltransferase GCN5</fullName>
    </submittedName>
</protein>
<proteinExistence type="predicted"/>
<name>A0ABQ2M1B5_9ACTN</name>
<dbReference type="InterPro" id="IPR000182">
    <property type="entry name" value="GNAT_dom"/>
</dbReference>
<dbReference type="EMBL" id="BMMP01000003">
    <property type="protein sequence ID" value="GGO45681.1"/>
    <property type="molecule type" value="Genomic_DNA"/>
</dbReference>
<keyword evidence="4" id="KW-1185">Reference proteome</keyword>
<feature type="domain" description="N-acetyltransferase" evidence="2">
    <location>
        <begin position="24"/>
        <end position="152"/>
    </location>
</feature>
<dbReference type="CDD" id="cd04301">
    <property type="entry name" value="NAT_SF"/>
    <property type="match status" value="1"/>
</dbReference>